<dbReference type="Proteomes" id="UP000051264">
    <property type="component" value="Unassembled WGS sequence"/>
</dbReference>
<dbReference type="PATRIC" id="fig|1423747.3.peg.1393"/>
<evidence type="ECO:0000313" key="2">
    <source>
        <dbReference type="Proteomes" id="UP000051264"/>
    </source>
</evidence>
<dbReference type="EMBL" id="AZEX01000039">
    <property type="protein sequence ID" value="KRL60020.1"/>
    <property type="molecule type" value="Genomic_DNA"/>
</dbReference>
<dbReference type="eggNOG" id="ENOG5031ZX5">
    <property type="taxonomic scope" value="Bacteria"/>
</dbReference>
<comment type="caution">
    <text evidence="1">The sequence shown here is derived from an EMBL/GenBank/DDBJ whole genome shotgun (WGS) entry which is preliminary data.</text>
</comment>
<sequence>MRVIDLLQLLVDTPKNATIYFENSEHQVWPIADFTLATVNDQPQLSFNLEAAKKHPLKQWEFSLLLNKKDYYQHFVYVNYQDTVYPLFGFRVDQDRILLG</sequence>
<reference evidence="1 2" key="1">
    <citation type="journal article" date="2015" name="Genome Announc.">
        <title>Expanding the biotechnology potential of lactobacilli through comparative genomics of 213 strains and associated genera.</title>
        <authorList>
            <person name="Sun Z."/>
            <person name="Harris H.M."/>
            <person name="McCann A."/>
            <person name="Guo C."/>
            <person name="Argimon S."/>
            <person name="Zhang W."/>
            <person name="Yang X."/>
            <person name="Jeffery I.B."/>
            <person name="Cooney J.C."/>
            <person name="Kagawa T.F."/>
            <person name="Liu W."/>
            <person name="Song Y."/>
            <person name="Salvetti E."/>
            <person name="Wrobel A."/>
            <person name="Rasinkangas P."/>
            <person name="Parkhill J."/>
            <person name="Rea M.C."/>
            <person name="O'Sullivan O."/>
            <person name="Ritari J."/>
            <person name="Douillard F.P."/>
            <person name="Paul Ross R."/>
            <person name="Yang R."/>
            <person name="Briner A.E."/>
            <person name="Felis G.E."/>
            <person name="de Vos W.M."/>
            <person name="Barrangou R."/>
            <person name="Klaenhammer T.R."/>
            <person name="Caufield P.W."/>
            <person name="Cui Y."/>
            <person name="Zhang H."/>
            <person name="O'Toole P.W."/>
        </authorList>
    </citation>
    <scope>NUCLEOTIDE SEQUENCE [LARGE SCALE GENOMIC DNA]</scope>
    <source>
        <strain evidence="1 2">DSM 14340</strain>
    </source>
</reference>
<name>A0A0R1RXH9_9LACO</name>
<gene>
    <name evidence="1" type="ORF">FC69_GL001366</name>
</gene>
<dbReference type="STRING" id="1423747.FC69_GL001366"/>
<evidence type="ECO:0000313" key="1">
    <source>
        <dbReference type="EMBL" id="KRL60020.1"/>
    </source>
</evidence>
<dbReference type="RefSeq" id="WP_025083381.1">
    <property type="nucleotide sequence ID" value="NZ_AZEX01000039.1"/>
</dbReference>
<accession>A0A0R1RXH9</accession>
<dbReference type="OrthoDB" id="2313136at2"/>
<dbReference type="AlphaFoldDB" id="A0A0R1RXH9"/>
<protein>
    <submittedName>
        <fullName evidence="1">Uncharacterized protein</fullName>
    </submittedName>
</protein>
<organism evidence="1 2">
    <name type="scientific">Latilactobacillus fuchuensis DSM 14340 = JCM 11249</name>
    <dbReference type="NCBI Taxonomy" id="1423747"/>
    <lineage>
        <taxon>Bacteria</taxon>
        <taxon>Bacillati</taxon>
        <taxon>Bacillota</taxon>
        <taxon>Bacilli</taxon>
        <taxon>Lactobacillales</taxon>
        <taxon>Lactobacillaceae</taxon>
        <taxon>Latilactobacillus</taxon>
    </lineage>
</organism>
<proteinExistence type="predicted"/>